<dbReference type="EMBL" id="LXJU01000006">
    <property type="protein sequence ID" value="OGE54521.1"/>
    <property type="molecule type" value="Genomic_DNA"/>
</dbReference>
<evidence type="ECO:0000256" key="4">
    <source>
        <dbReference type="ARBA" id="ARBA00023136"/>
    </source>
</evidence>
<keyword evidence="3 6" id="KW-1133">Transmembrane helix</keyword>
<evidence type="ECO:0000313" key="8">
    <source>
        <dbReference type="EMBL" id="OGE54521.1"/>
    </source>
</evidence>
<dbReference type="AlphaFoldDB" id="A0A1F5LNP4"/>
<evidence type="ECO:0000313" key="9">
    <source>
        <dbReference type="Proteomes" id="UP000177622"/>
    </source>
</evidence>
<reference evidence="8 9" key="1">
    <citation type="journal article" date="2016" name="Sci. Rep.">
        <title>Penicillium arizonense, a new, genome sequenced fungal species, reveals a high chemical diversity in secreted metabolites.</title>
        <authorList>
            <person name="Grijseels S."/>
            <person name="Nielsen J.C."/>
            <person name="Randelovic M."/>
            <person name="Nielsen J."/>
            <person name="Nielsen K.F."/>
            <person name="Workman M."/>
            <person name="Frisvad J.C."/>
        </authorList>
    </citation>
    <scope>NUCLEOTIDE SEQUENCE [LARGE SCALE GENOMIC DNA]</scope>
    <source>
        <strain evidence="8 9">CBS 141311</strain>
    </source>
</reference>
<dbReference type="PANTHER" id="PTHR31310">
    <property type="match status" value="1"/>
</dbReference>
<feature type="transmembrane region" description="Helical" evidence="6">
    <location>
        <begin position="6"/>
        <end position="23"/>
    </location>
</feature>
<evidence type="ECO:0000256" key="1">
    <source>
        <dbReference type="ARBA" id="ARBA00004141"/>
    </source>
</evidence>
<keyword evidence="9" id="KW-1185">Reference proteome</keyword>
<feature type="domain" description="Inositolphosphotransferase Aur1/Ipt1" evidence="7">
    <location>
        <begin position="155"/>
        <end position="213"/>
    </location>
</feature>
<keyword evidence="4 6" id="KW-0472">Membrane</keyword>
<dbReference type="InterPro" id="IPR026841">
    <property type="entry name" value="Aur1/Ipt1"/>
</dbReference>
<name>A0A1F5LNP4_PENAI</name>
<evidence type="ECO:0000256" key="5">
    <source>
        <dbReference type="SAM" id="MobiDB-lite"/>
    </source>
</evidence>
<feature type="transmembrane region" description="Helical" evidence="6">
    <location>
        <begin position="114"/>
        <end position="130"/>
    </location>
</feature>
<evidence type="ECO:0000259" key="7">
    <source>
        <dbReference type="Pfam" id="PF14378"/>
    </source>
</evidence>
<comment type="caution">
    <text evidence="8">The sequence shown here is derived from an EMBL/GenBank/DDBJ whole genome shotgun (WGS) entry which is preliminary data.</text>
</comment>
<dbReference type="OrthoDB" id="2566866at2759"/>
<protein>
    <recommendedName>
        <fullName evidence="7">Inositolphosphotransferase Aur1/Ipt1 domain-containing protein</fullName>
    </recommendedName>
</protein>
<dbReference type="InterPro" id="IPR052185">
    <property type="entry name" value="IPC_Synthase-Related"/>
</dbReference>
<dbReference type="PANTHER" id="PTHR31310:SF7">
    <property type="entry name" value="PA-PHOSPHATASE RELATED-FAMILY PROTEIN DDB_G0268928"/>
    <property type="match status" value="1"/>
</dbReference>
<feature type="domain" description="Inositolphosphotransferase Aur1/Ipt1" evidence="7">
    <location>
        <begin position="340"/>
        <end position="381"/>
    </location>
</feature>
<dbReference type="Pfam" id="PF14378">
    <property type="entry name" value="PAP2_3"/>
    <property type="match status" value="3"/>
</dbReference>
<dbReference type="RefSeq" id="XP_022489956.1">
    <property type="nucleotide sequence ID" value="XM_022630278.1"/>
</dbReference>
<organism evidence="8 9">
    <name type="scientific">Penicillium arizonense</name>
    <dbReference type="NCBI Taxonomy" id="1835702"/>
    <lineage>
        <taxon>Eukaryota</taxon>
        <taxon>Fungi</taxon>
        <taxon>Dikarya</taxon>
        <taxon>Ascomycota</taxon>
        <taxon>Pezizomycotina</taxon>
        <taxon>Eurotiomycetes</taxon>
        <taxon>Eurotiomycetidae</taxon>
        <taxon>Eurotiales</taxon>
        <taxon>Aspergillaceae</taxon>
        <taxon>Penicillium</taxon>
    </lineage>
</organism>
<feature type="transmembrane region" description="Helical" evidence="6">
    <location>
        <begin position="339"/>
        <end position="360"/>
    </location>
</feature>
<accession>A0A1F5LNP4</accession>
<sequence>MGVGAVLEPLVVIILLFGGTWINRTTGTNAHRHFARRKSADLVRAASPDSLESGYSSPTTKDGLLTPRSRSPLHQIPDGWHKRQVGILGLTLEVSSPNTVIFQDRLLSRLLRKLPFLVECWYWALVYWTYQLGRAFTAVTLKDDTVDVARRHALQLIKIEQRLDIFWETVIQRNFLLHPRAMIWINWIYSFIHIPGTIAFLVWLYYFTTTRNRVDETQAGKPRGAVSGSPAGPLLYQARRRTLAVCNLLAFVVFTLWPCMPPRLLSDTNIGGQEGELARSYGFVDTVHGTNGAGTAMPSLHFGYSLMIGLTIMTIPLPQQRRTVLRTRLTRVRLTLPPWRRLMCLILGFSYPFIILVAIVATANHFILDAVAGALVCALGWRFNGMLLNLLPLEDYFLWLVRIHKPEPSLVTVIPESLDSRSSSEGLWSHAVIS</sequence>
<dbReference type="Proteomes" id="UP000177622">
    <property type="component" value="Unassembled WGS sequence"/>
</dbReference>
<feature type="domain" description="Inositolphosphotransferase Aur1/Ipt1" evidence="7">
    <location>
        <begin position="235"/>
        <end position="314"/>
    </location>
</feature>
<proteinExistence type="predicted"/>
<feature type="transmembrane region" description="Helical" evidence="6">
    <location>
        <begin position="366"/>
        <end position="383"/>
    </location>
</feature>
<dbReference type="CDD" id="cd03386">
    <property type="entry name" value="PAP2_Aur1_like"/>
    <property type="match status" value="1"/>
</dbReference>
<feature type="region of interest" description="Disordered" evidence="5">
    <location>
        <begin position="48"/>
        <end position="68"/>
    </location>
</feature>
<evidence type="ECO:0000256" key="2">
    <source>
        <dbReference type="ARBA" id="ARBA00022692"/>
    </source>
</evidence>
<gene>
    <name evidence="8" type="ORF">PENARI_c006G04003</name>
</gene>
<feature type="transmembrane region" description="Helical" evidence="6">
    <location>
        <begin position="242"/>
        <end position="260"/>
    </location>
</feature>
<keyword evidence="2 6" id="KW-0812">Transmembrane</keyword>
<dbReference type="GeneID" id="34575012"/>
<feature type="transmembrane region" description="Helical" evidence="6">
    <location>
        <begin position="301"/>
        <end position="318"/>
    </location>
</feature>
<feature type="transmembrane region" description="Helical" evidence="6">
    <location>
        <begin position="184"/>
        <end position="206"/>
    </location>
</feature>
<evidence type="ECO:0000256" key="6">
    <source>
        <dbReference type="SAM" id="Phobius"/>
    </source>
</evidence>
<dbReference type="GO" id="GO:0016020">
    <property type="term" value="C:membrane"/>
    <property type="evidence" value="ECO:0007669"/>
    <property type="project" value="UniProtKB-SubCell"/>
</dbReference>
<comment type="subcellular location">
    <subcellularLocation>
        <location evidence="1">Membrane</location>
        <topology evidence="1">Multi-pass membrane protein</topology>
    </subcellularLocation>
</comment>
<evidence type="ECO:0000256" key="3">
    <source>
        <dbReference type="ARBA" id="ARBA00022989"/>
    </source>
</evidence>